<feature type="transmembrane region" description="Helical" evidence="1">
    <location>
        <begin position="155"/>
        <end position="172"/>
    </location>
</feature>
<feature type="domain" description="Phosphatidic acid phosphatase type 2/haloperoxidase" evidence="2">
    <location>
        <begin position="53"/>
        <end position="170"/>
    </location>
</feature>
<keyword evidence="1" id="KW-0472">Membrane</keyword>
<keyword evidence="1" id="KW-0812">Transmembrane</keyword>
<feature type="transmembrane region" description="Helical" evidence="1">
    <location>
        <begin position="128"/>
        <end position="149"/>
    </location>
</feature>
<feature type="transmembrane region" description="Helical" evidence="1">
    <location>
        <begin position="24"/>
        <end position="47"/>
    </location>
</feature>
<keyword evidence="4" id="KW-1185">Reference proteome</keyword>
<sequence>MIVREWEIGVLQVFTDLQTGAGNAAAYILTFLGNELFYFLMIPLVYWCLSKAFGIRLVYVFLLSVYVNSLLKAMFAVQRPIGIEGVNSLYVSSAEVGSHYPYDSFPSGHAQGSATLWGMTAIWLKSRAFWIFAAVLVLMISMSRLYTGLHWPTDITTGMAVAATILLIYVKTEKWIVGWSIKRKWIAVIVLPLILMGIFPESEGMKYSGFLLGAGIGYLLEAKHIRMKIPSSWVKKAVALFVGLAGLFLLQEGGKIVLGTSLGADALRYGLIGLWGLLGAPYLFVKLRLYETSRNTNENEKAA</sequence>
<keyword evidence="1" id="KW-1133">Transmembrane helix</keyword>
<evidence type="ECO:0000313" key="3">
    <source>
        <dbReference type="EMBL" id="RNA70103.1"/>
    </source>
</evidence>
<protein>
    <submittedName>
        <fullName evidence="3">Phosphatase PAP2 family protein</fullName>
    </submittedName>
</protein>
<comment type="caution">
    <text evidence="3">The sequence shown here is derived from an EMBL/GenBank/DDBJ whole genome shotgun (WGS) entry which is preliminary data.</text>
</comment>
<dbReference type="AlphaFoldDB" id="A0A3M7TX76"/>
<accession>A0A3M7TX76</accession>
<feature type="transmembrane region" description="Helical" evidence="1">
    <location>
        <begin position="184"/>
        <end position="199"/>
    </location>
</feature>
<evidence type="ECO:0000259" key="2">
    <source>
        <dbReference type="SMART" id="SM00014"/>
    </source>
</evidence>
<dbReference type="Pfam" id="PF01569">
    <property type="entry name" value="PAP2"/>
    <property type="match status" value="1"/>
</dbReference>
<proteinExistence type="predicted"/>
<dbReference type="SMART" id="SM00014">
    <property type="entry name" value="acidPPc"/>
    <property type="match status" value="1"/>
</dbReference>
<reference evidence="3 4" key="1">
    <citation type="submission" date="2018-10" db="EMBL/GenBank/DDBJ databases">
        <title>Bacillus Keqinensis sp. nov., a moderately halophilic bacterium isolated from a saline-alkaline lake.</title>
        <authorList>
            <person name="Wang H."/>
        </authorList>
    </citation>
    <scope>NUCLEOTIDE SEQUENCE [LARGE SCALE GENOMIC DNA]</scope>
    <source>
        <strain evidence="3 4">KQ-3</strain>
    </source>
</reference>
<evidence type="ECO:0000313" key="4">
    <source>
        <dbReference type="Proteomes" id="UP000278746"/>
    </source>
</evidence>
<dbReference type="EMBL" id="RHIB01000001">
    <property type="protein sequence ID" value="RNA70103.1"/>
    <property type="molecule type" value="Genomic_DNA"/>
</dbReference>
<dbReference type="Gene3D" id="1.20.144.10">
    <property type="entry name" value="Phosphatidic acid phosphatase type 2/haloperoxidase"/>
    <property type="match status" value="1"/>
</dbReference>
<feature type="transmembrane region" description="Helical" evidence="1">
    <location>
        <begin position="205"/>
        <end position="221"/>
    </location>
</feature>
<dbReference type="InterPro" id="IPR036938">
    <property type="entry name" value="PAP2/HPO_sf"/>
</dbReference>
<gene>
    <name evidence="3" type="ORF">EBO34_09295</name>
</gene>
<name>A0A3M7TX76_9BACI</name>
<dbReference type="PANTHER" id="PTHR14969:SF13">
    <property type="entry name" value="AT30094P"/>
    <property type="match status" value="1"/>
</dbReference>
<dbReference type="Proteomes" id="UP000278746">
    <property type="component" value="Unassembled WGS sequence"/>
</dbReference>
<dbReference type="InterPro" id="IPR000326">
    <property type="entry name" value="PAP2/HPO"/>
</dbReference>
<organism evidence="3 4">
    <name type="scientific">Alteribacter keqinensis</name>
    <dbReference type="NCBI Taxonomy" id="2483800"/>
    <lineage>
        <taxon>Bacteria</taxon>
        <taxon>Bacillati</taxon>
        <taxon>Bacillota</taxon>
        <taxon>Bacilli</taxon>
        <taxon>Bacillales</taxon>
        <taxon>Bacillaceae</taxon>
        <taxon>Alteribacter</taxon>
    </lineage>
</organism>
<dbReference type="PANTHER" id="PTHR14969">
    <property type="entry name" value="SPHINGOSINE-1-PHOSPHATE PHOSPHOHYDROLASE"/>
    <property type="match status" value="1"/>
</dbReference>
<feature type="transmembrane region" description="Helical" evidence="1">
    <location>
        <begin position="266"/>
        <end position="285"/>
    </location>
</feature>
<feature type="transmembrane region" description="Helical" evidence="1">
    <location>
        <begin position="53"/>
        <end position="71"/>
    </location>
</feature>
<dbReference type="RefSeq" id="WP_122897613.1">
    <property type="nucleotide sequence ID" value="NZ_RHIB01000001.1"/>
</dbReference>
<feature type="transmembrane region" description="Helical" evidence="1">
    <location>
        <begin position="233"/>
        <end position="251"/>
    </location>
</feature>
<dbReference type="SUPFAM" id="SSF48317">
    <property type="entry name" value="Acid phosphatase/Vanadium-dependent haloperoxidase"/>
    <property type="match status" value="1"/>
</dbReference>
<evidence type="ECO:0000256" key="1">
    <source>
        <dbReference type="SAM" id="Phobius"/>
    </source>
</evidence>
<dbReference type="OrthoDB" id="9789113at2"/>